<protein>
    <recommendedName>
        <fullName evidence="4">FLYWCH-type domain-containing protein</fullName>
    </recommendedName>
</protein>
<dbReference type="EMBL" id="OU893348">
    <property type="protein sequence ID" value="CAG9787357.1"/>
    <property type="molecule type" value="Genomic_DNA"/>
</dbReference>
<evidence type="ECO:0000256" key="3">
    <source>
        <dbReference type="ARBA" id="ARBA00022833"/>
    </source>
</evidence>
<reference evidence="5" key="2">
    <citation type="submission" date="2022-10" db="EMBL/GenBank/DDBJ databases">
        <authorList>
            <consortium name="ENA_rothamsted_submissions"/>
            <consortium name="culmorum"/>
            <person name="King R."/>
        </authorList>
    </citation>
    <scope>NUCLEOTIDE SEQUENCE</scope>
</reference>
<keyword evidence="1" id="KW-0479">Metal-binding</keyword>
<keyword evidence="6" id="KW-1185">Reference proteome</keyword>
<dbReference type="InterPro" id="IPR007588">
    <property type="entry name" value="Znf_FLYWCH"/>
</dbReference>
<organism evidence="5 6">
    <name type="scientific">Diatraea saccharalis</name>
    <name type="common">sugarcane borer</name>
    <dbReference type="NCBI Taxonomy" id="40085"/>
    <lineage>
        <taxon>Eukaryota</taxon>
        <taxon>Metazoa</taxon>
        <taxon>Ecdysozoa</taxon>
        <taxon>Arthropoda</taxon>
        <taxon>Hexapoda</taxon>
        <taxon>Insecta</taxon>
        <taxon>Pterygota</taxon>
        <taxon>Neoptera</taxon>
        <taxon>Endopterygota</taxon>
        <taxon>Lepidoptera</taxon>
        <taxon>Glossata</taxon>
        <taxon>Ditrysia</taxon>
        <taxon>Pyraloidea</taxon>
        <taxon>Crambidae</taxon>
        <taxon>Crambinae</taxon>
        <taxon>Diatraea</taxon>
    </lineage>
</organism>
<accession>A0A9N9R1B4</accession>
<dbReference type="Proteomes" id="UP001153714">
    <property type="component" value="Chromosome 17"/>
</dbReference>
<dbReference type="Gene3D" id="2.20.25.240">
    <property type="match status" value="2"/>
</dbReference>
<evidence type="ECO:0000313" key="6">
    <source>
        <dbReference type="Proteomes" id="UP001153714"/>
    </source>
</evidence>
<reference evidence="5" key="1">
    <citation type="submission" date="2021-12" db="EMBL/GenBank/DDBJ databases">
        <authorList>
            <person name="King R."/>
        </authorList>
    </citation>
    <scope>NUCLEOTIDE SEQUENCE</scope>
</reference>
<dbReference type="GO" id="GO:0008270">
    <property type="term" value="F:zinc ion binding"/>
    <property type="evidence" value="ECO:0007669"/>
    <property type="project" value="UniProtKB-KW"/>
</dbReference>
<gene>
    <name evidence="5" type="ORF">DIATSA_LOCUS5243</name>
</gene>
<evidence type="ECO:0000256" key="2">
    <source>
        <dbReference type="ARBA" id="ARBA00022771"/>
    </source>
</evidence>
<dbReference type="AlphaFoldDB" id="A0A9N9R1B4"/>
<dbReference type="OrthoDB" id="7401686at2759"/>
<name>A0A9N9R1B4_9NEOP</name>
<evidence type="ECO:0000313" key="5">
    <source>
        <dbReference type="EMBL" id="CAG9787357.1"/>
    </source>
</evidence>
<dbReference type="Pfam" id="PF04500">
    <property type="entry name" value="FLYWCH"/>
    <property type="match status" value="2"/>
</dbReference>
<sequence length="181" mass="21413">MTNKGKVMLIHNGERYWKNYQNGDRVSWICCNRRSCNARVTTVGADVVAFKNEVLQELPERRQNLVEVQHSRLHRAHINVPEESVEYYFAKSKFGNPVLVMGCHRYKFMKARGVTATNKIKFEMTRFGNPIITWGKHRFIKKLSRRVKTWWECTGRKRFGCRCVVVTVDDRLIKMNGWHNH</sequence>
<keyword evidence="2" id="KW-0863">Zinc-finger</keyword>
<feature type="domain" description="FLYWCH-type" evidence="4">
    <location>
        <begin position="2"/>
        <end position="52"/>
    </location>
</feature>
<evidence type="ECO:0000256" key="1">
    <source>
        <dbReference type="ARBA" id="ARBA00022723"/>
    </source>
</evidence>
<proteinExistence type="predicted"/>
<keyword evidence="3" id="KW-0862">Zinc</keyword>
<feature type="domain" description="FLYWCH-type" evidence="4">
    <location>
        <begin position="123"/>
        <end position="181"/>
    </location>
</feature>
<evidence type="ECO:0000259" key="4">
    <source>
        <dbReference type="Pfam" id="PF04500"/>
    </source>
</evidence>